<sequence>MSETTSSRNQAKLRDLGDAEILAYSSLRNLENSTKMHLQDRTQTGAAATPTSQKRNHGRSKSASLLSATLGYEDQLARLRSYTAVGGGNGNSSDTAAAIRCNSTMFPAYMPRLAPTVNNASTSITNTKNRDCDTDSIDSFELPNAGLHASSSFGSERRPQEHFHRQRKTPFREAGRQLVLQGGSYTRFLGGDNIRPIDDSSDSYGGVFGEYDDNDDDDDDVDDKKHLSDSASMSSFEVSVPTSRSRQQSVATAATSVTSGGRFSSNSRTLSALGPSSPVHAARESVSSYERRVEFKLDNDTMEDNTKKDDGGYCMDNSARDRSSDACDSIKIVLDNTQNKQNNDADDRLPVPPGDGSHVNYTVSSQKKMHAQFSQAQHPQSSWMNLDDDDEGDDSEGKSTSFGDATLHIHAPGDVPSSSSSVYSPRLATLSPGSPNKQKIRHGKMSGAMGRNDRFYNLASTPISIPRRRSSLGQLAALQQLNTEDIPPLRVYKPADQQVHRLRHFSSFSNASLSGDAPVAAPQSEKALDFAQADGDLHPTERSIRPVSSATDAATTADKEHSMLLPPVVYRQPSAVVSPLVPSRECGTTAGRKSPDRMPTNKKTQPDDAALVDRDSSERTLCIEPVSQSHFDETDDTVVHKNQVDSVVTDDDDANFDDFEGAYDDDDEKDEIMMATMMPFSKQLPRSLHTPRSMASLSEAVPIQSTVSSFPVSAAVQHPRSEFGSHASDRAVLDDAEEAPVHLQSWIHYAFRRQRELPQPPEEEEEDEEDGTHANDQPSHVESNDDYVACEDDKDAALQRLQDMGAGHDTTTHGRHQHRQEDLSSKDQPLLSHNFQTPGVVGIPLPREVIDTLRVSVSCFPETMLSLSSFSIQTIRSYSHKVRRGGQSDTDSAHRFLLSPSSSMGGWPPSPTAARHITPPALSSSPTTTSFCDSSSDSRTNLFGPMRAPMPTSQAPSRFWKLSKRLIPSRTSPNLGALTGRGPSSDHGSFSGRNNRLDDVSDEDHDKASGACLKRIFPTGSDYLCDALYAHILAFNYIGLLCPAPSPAPVPAPVLHPASLSSSPSRTDLGDPSLTAKASTIATATSTATLYETAEHQKRQTIRVYVGSDVALSSASPTPPAPSPTPPPSRGRMADYHDDYSYNYSDNDKDNNDSNRMVSRKAARLLGMSETLEPDSRQSVGGGSFAHSVVPGLGSLGQRYNVLRRRRRPLTIKTATPPAPPAKTETPKRARPYYAQSAANTGAASASSDSLLIHMPPSTTTSADTSSLRDLHAGLQACISQLVGTLKLTAGQLGAGRPPTTDGARTMDPLFLRTLCELVRSQEEQF</sequence>
<feature type="region of interest" description="Disordered" evidence="1">
    <location>
        <begin position="580"/>
        <end position="614"/>
    </location>
</feature>
<feature type="compositionally biased region" description="Basic and acidic residues" evidence="1">
    <location>
        <begin position="1132"/>
        <end position="1153"/>
    </location>
</feature>
<proteinExistence type="predicted"/>
<keyword evidence="3" id="KW-1185">Reference proteome</keyword>
<gene>
    <name evidence="2" type="ORF">SPI_05530</name>
</gene>
<dbReference type="EMBL" id="AZHD01000009">
    <property type="protein sequence ID" value="OAA60406.1"/>
    <property type="molecule type" value="Genomic_DNA"/>
</dbReference>
<feature type="region of interest" description="Disordered" evidence="1">
    <location>
        <begin position="335"/>
        <end position="451"/>
    </location>
</feature>
<evidence type="ECO:0000256" key="1">
    <source>
        <dbReference type="SAM" id="MobiDB-lite"/>
    </source>
</evidence>
<accession>A0A167TB11</accession>
<evidence type="ECO:0000313" key="2">
    <source>
        <dbReference type="EMBL" id="OAA60406.1"/>
    </source>
</evidence>
<dbReference type="OrthoDB" id="3506470at2759"/>
<feature type="compositionally biased region" description="Pro residues" evidence="1">
    <location>
        <begin position="1117"/>
        <end position="1129"/>
    </location>
</feature>
<feature type="region of interest" description="Disordered" evidence="1">
    <location>
        <begin position="971"/>
        <end position="1005"/>
    </location>
</feature>
<feature type="region of interest" description="Disordered" evidence="1">
    <location>
        <begin position="35"/>
        <end position="64"/>
    </location>
</feature>
<feature type="region of interest" description="Disordered" evidence="1">
    <location>
        <begin position="883"/>
        <end position="937"/>
    </location>
</feature>
<feature type="compositionally biased region" description="Polar residues" evidence="1">
    <location>
        <begin position="359"/>
        <end position="384"/>
    </location>
</feature>
<feature type="compositionally biased region" description="Acidic residues" evidence="1">
    <location>
        <begin position="210"/>
        <end position="221"/>
    </location>
</feature>
<feature type="compositionally biased region" description="Basic and acidic residues" evidence="1">
    <location>
        <begin position="995"/>
        <end position="1005"/>
    </location>
</feature>
<feature type="compositionally biased region" description="Low complexity" evidence="1">
    <location>
        <begin position="415"/>
        <end position="425"/>
    </location>
</feature>
<protein>
    <submittedName>
        <fullName evidence="2">Uncharacterized protein</fullName>
    </submittedName>
</protein>
<feature type="compositionally biased region" description="Polar residues" evidence="1">
    <location>
        <begin position="229"/>
        <end position="270"/>
    </location>
</feature>
<feature type="compositionally biased region" description="Polar residues" evidence="1">
    <location>
        <begin position="35"/>
        <end position="53"/>
    </location>
</feature>
<feature type="region of interest" description="Disordered" evidence="1">
    <location>
        <begin position="757"/>
        <end position="784"/>
    </location>
</feature>
<feature type="compositionally biased region" description="Basic and acidic residues" evidence="1">
    <location>
        <begin position="300"/>
        <end position="311"/>
    </location>
</feature>
<evidence type="ECO:0000313" key="3">
    <source>
        <dbReference type="Proteomes" id="UP000076874"/>
    </source>
</evidence>
<feature type="region of interest" description="Disordered" evidence="1">
    <location>
        <begin position="538"/>
        <end position="560"/>
    </location>
</feature>
<organism evidence="2 3">
    <name type="scientific">Niveomyces insectorum RCEF 264</name>
    <dbReference type="NCBI Taxonomy" id="1081102"/>
    <lineage>
        <taxon>Eukaryota</taxon>
        <taxon>Fungi</taxon>
        <taxon>Dikarya</taxon>
        <taxon>Ascomycota</taxon>
        <taxon>Pezizomycotina</taxon>
        <taxon>Sordariomycetes</taxon>
        <taxon>Hypocreomycetidae</taxon>
        <taxon>Hypocreales</taxon>
        <taxon>Cordycipitaceae</taxon>
        <taxon>Niveomyces</taxon>
    </lineage>
</organism>
<feature type="compositionally biased region" description="Low complexity" evidence="1">
    <location>
        <begin position="918"/>
        <end position="937"/>
    </location>
</feature>
<feature type="region of interest" description="Disordered" evidence="1">
    <location>
        <begin position="190"/>
        <end position="288"/>
    </location>
</feature>
<feature type="region of interest" description="Disordered" evidence="1">
    <location>
        <begin position="1112"/>
        <end position="1155"/>
    </location>
</feature>
<feature type="compositionally biased region" description="Acidic residues" evidence="1">
    <location>
        <begin position="761"/>
        <end position="770"/>
    </location>
</feature>
<feature type="region of interest" description="Disordered" evidence="1">
    <location>
        <begin position="806"/>
        <end position="833"/>
    </location>
</feature>
<comment type="caution">
    <text evidence="2">The sequence shown here is derived from an EMBL/GenBank/DDBJ whole genome shotgun (WGS) entry which is preliminary data.</text>
</comment>
<dbReference type="Proteomes" id="UP000076874">
    <property type="component" value="Unassembled WGS sequence"/>
</dbReference>
<feature type="region of interest" description="Disordered" evidence="1">
    <location>
        <begin position="300"/>
        <end position="322"/>
    </location>
</feature>
<name>A0A167TB11_9HYPO</name>
<reference evidence="2 3" key="1">
    <citation type="journal article" date="2016" name="Genome Biol. Evol.">
        <title>Divergent and convergent evolution of fungal pathogenicity.</title>
        <authorList>
            <person name="Shang Y."/>
            <person name="Xiao G."/>
            <person name="Zheng P."/>
            <person name="Cen K."/>
            <person name="Zhan S."/>
            <person name="Wang C."/>
        </authorList>
    </citation>
    <scope>NUCLEOTIDE SEQUENCE [LARGE SCALE GENOMIC DNA]</scope>
    <source>
        <strain evidence="2 3">RCEF 264</strain>
    </source>
</reference>